<feature type="transmembrane region" description="Helical" evidence="7">
    <location>
        <begin position="203"/>
        <end position="224"/>
    </location>
</feature>
<evidence type="ECO:0000313" key="10">
    <source>
        <dbReference type="Proteomes" id="UP001360560"/>
    </source>
</evidence>
<comment type="subcellular location">
    <subcellularLocation>
        <location evidence="1">Membrane</location>
        <topology evidence="1">Multi-pass membrane protein</topology>
    </subcellularLocation>
</comment>
<feature type="compositionally biased region" description="Polar residues" evidence="6">
    <location>
        <begin position="371"/>
        <end position="383"/>
    </location>
</feature>
<feature type="transmembrane region" description="Helical" evidence="7">
    <location>
        <begin position="37"/>
        <end position="55"/>
    </location>
</feature>
<evidence type="ECO:0000256" key="1">
    <source>
        <dbReference type="ARBA" id="ARBA00004141"/>
    </source>
</evidence>
<feature type="transmembrane region" description="Helical" evidence="7">
    <location>
        <begin position="180"/>
        <end position="197"/>
    </location>
</feature>
<protein>
    <recommendedName>
        <fullName evidence="8">TLC domain-containing protein</fullName>
    </recommendedName>
</protein>
<dbReference type="PROSITE" id="PS50922">
    <property type="entry name" value="TLC"/>
    <property type="match status" value="1"/>
</dbReference>
<dbReference type="InterPro" id="IPR006634">
    <property type="entry name" value="TLC-dom"/>
</dbReference>
<keyword evidence="10" id="KW-1185">Reference proteome</keyword>
<feature type="transmembrane region" description="Helical" evidence="7">
    <location>
        <begin position="236"/>
        <end position="259"/>
    </location>
</feature>
<feature type="domain" description="TLC" evidence="8">
    <location>
        <begin position="88"/>
        <end position="305"/>
    </location>
</feature>
<keyword evidence="2 5" id="KW-0812">Transmembrane</keyword>
<proteinExistence type="predicted"/>
<evidence type="ECO:0000256" key="2">
    <source>
        <dbReference type="ARBA" id="ARBA00022692"/>
    </source>
</evidence>
<dbReference type="GeneID" id="90074723"/>
<gene>
    <name evidence="9" type="ORF">DASC09_040730</name>
</gene>
<dbReference type="Proteomes" id="UP001360560">
    <property type="component" value="Unassembled WGS sequence"/>
</dbReference>
<evidence type="ECO:0000256" key="6">
    <source>
        <dbReference type="SAM" id="MobiDB-lite"/>
    </source>
</evidence>
<evidence type="ECO:0000256" key="3">
    <source>
        <dbReference type="ARBA" id="ARBA00022989"/>
    </source>
</evidence>
<sequence length="383" mass="43249">MILMYHDPLADYKLPLISDILPLFINTSPESPAPPAWAVHLHEVVYCLMLCHLIYSITGNFLQRKFGTAVSHKKSRKDPAVSRGVVPISRLQISNVKIQAVSVIMCTILIVIALPLYYDPLLNQVISPNRHNRYPTDGSDTNVDGNKYTPFSGFACALSLGYHMYLMICIHCQLSFLHSFFFVYQLAYVAGHVALMNPFGHQYLWRILFMDFTSVFLHIRWFALIFPDALPRAMRVINDGFVVVTLVCCKLMGHLWLVINVIQDMSDLHLYQWPPILLSISMTVCAFLDLYWLGILVRVMSFEYCPIMCSFFSDEKTSADANCITINVVDTSITTATNPSRISPCTTQYFSNLQPDSVFSSSLYADDNPSDAESYNGSISDGQ</sequence>
<evidence type="ECO:0000256" key="7">
    <source>
        <dbReference type="SAM" id="Phobius"/>
    </source>
</evidence>
<feature type="transmembrane region" description="Helical" evidence="7">
    <location>
        <begin position="98"/>
        <end position="118"/>
    </location>
</feature>
<dbReference type="EMBL" id="BTFZ01000011">
    <property type="protein sequence ID" value="GMM36748.1"/>
    <property type="molecule type" value="Genomic_DNA"/>
</dbReference>
<evidence type="ECO:0000313" key="9">
    <source>
        <dbReference type="EMBL" id="GMM36748.1"/>
    </source>
</evidence>
<name>A0AAV5QRI5_9ASCO</name>
<reference evidence="9 10" key="1">
    <citation type="journal article" date="2023" name="Elife">
        <title>Identification of key yeast species and microbe-microbe interactions impacting larval growth of Drosophila in the wild.</title>
        <authorList>
            <person name="Mure A."/>
            <person name="Sugiura Y."/>
            <person name="Maeda R."/>
            <person name="Honda K."/>
            <person name="Sakurai N."/>
            <person name="Takahashi Y."/>
            <person name="Watada M."/>
            <person name="Katoh T."/>
            <person name="Gotoh A."/>
            <person name="Gotoh Y."/>
            <person name="Taniguchi I."/>
            <person name="Nakamura K."/>
            <person name="Hayashi T."/>
            <person name="Katayama T."/>
            <person name="Uemura T."/>
            <person name="Hattori Y."/>
        </authorList>
    </citation>
    <scope>NUCLEOTIDE SEQUENCE [LARGE SCALE GENOMIC DNA]</scope>
    <source>
        <strain evidence="9 10">SC-9</strain>
    </source>
</reference>
<evidence type="ECO:0000259" key="8">
    <source>
        <dbReference type="PROSITE" id="PS50922"/>
    </source>
</evidence>
<dbReference type="AlphaFoldDB" id="A0AAV5QRI5"/>
<feature type="region of interest" description="Disordered" evidence="6">
    <location>
        <begin position="364"/>
        <end position="383"/>
    </location>
</feature>
<comment type="caution">
    <text evidence="9">The sequence shown here is derived from an EMBL/GenBank/DDBJ whole genome shotgun (WGS) entry which is preliminary data.</text>
</comment>
<feature type="transmembrane region" description="Helical" evidence="7">
    <location>
        <begin position="148"/>
        <end position="168"/>
    </location>
</feature>
<dbReference type="GO" id="GO:0016020">
    <property type="term" value="C:membrane"/>
    <property type="evidence" value="ECO:0007669"/>
    <property type="project" value="UniProtKB-SubCell"/>
</dbReference>
<organism evidence="9 10">
    <name type="scientific">Saccharomycopsis crataegensis</name>
    <dbReference type="NCBI Taxonomy" id="43959"/>
    <lineage>
        <taxon>Eukaryota</taxon>
        <taxon>Fungi</taxon>
        <taxon>Dikarya</taxon>
        <taxon>Ascomycota</taxon>
        <taxon>Saccharomycotina</taxon>
        <taxon>Saccharomycetes</taxon>
        <taxon>Saccharomycopsidaceae</taxon>
        <taxon>Saccharomycopsis</taxon>
    </lineage>
</organism>
<evidence type="ECO:0000256" key="4">
    <source>
        <dbReference type="ARBA" id="ARBA00023136"/>
    </source>
</evidence>
<keyword evidence="3 7" id="KW-1133">Transmembrane helix</keyword>
<accession>A0AAV5QRI5</accession>
<feature type="transmembrane region" description="Helical" evidence="7">
    <location>
        <begin position="271"/>
        <end position="293"/>
    </location>
</feature>
<keyword evidence="4 5" id="KW-0472">Membrane</keyword>
<dbReference type="RefSeq" id="XP_064853744.1">
    <property type="nucleotide sequence ID" value="XM_064997672.1"/>
</dbReference>
<evidence type="ECO:0000256" key="5">
    <source>
        <dbReference type="PROSITE-ProRule" id="PRU00205"/>
    </source>
</evidence>